<evidence type="ECO:0000256" key="14">
    <source>
        <dbReference type="ARBA" id="ARBA00052745"/>
    </source>
</evidence>
<dbReference type="GO" id="GO:0016491">
    <property type="term" value="F:oxidoreductase activity"/>
    <property type="evidence" value="ECO:0007669"/>
    <property type="project" value="UniProtKB-KW"/>
</dbReference>
<evidence type="ECO:0000256" key="9">
    <source>
        <dbReference type="ARBA" id="ARBA00023098"/>
    </source>
</evidence>
<feature type="domain" description="N-acetyltransferase" evidence="22">
    <location>
        <begin position="1836"/>
        <end position="1989"/>
    </location>
</feature>
<dbReference type="InterPro" id="IPR000182">
    <property type="entry name" value="GNAT_dom"/>
</dbReference>
<dbReference type="Pfam" id="PF22621">
    <property type="entry name" value="CurL-like_PKS_C"/>
    <property type="match status" value="1"/>
</dbReference>
<evidence type="ECO:0000256" key="16">
    <source>
        <dbReference type="ARBA" id="ARBA00066974"/>
    </source>
</evidence>
<comment type="cofactor">
    <cofactor evidence="1">
        <name>NADP(+)</name>
        <dbReference type="ChEBI" id="CHEBI:58349"/>
    </cofactor>
</comment>
<gene>
    <name evidence="24" type="ORF">DX927_20700</name>
</gene>
<dbReference type="Pfam" id="PF02801">
    <property type="entry name" value="Ketoacyl-synt_C"/>
    <property type="match status" value="1"/>
</dbReference>
<dbReference type="Gene3D" id="3.40.630.30">
    <property type="match status" value="1"/>
</dbReference>
<evidence type="ECO:0000256" key="7">
    <source>
        <dbReference type="ARBA" id="ARBA00022857"/>
    </source>
</evidence>
<dbReference type="SUPFAM" id="SSF52777">
    <property type="entry name" value="CoA-dependent acyltransferases"/>
    <property type="match status" value="2"/>
</dbReference>
<keyword evidence="7" id="KW-0521">NADP</keyword>
<dbReference type="SMART" id="SM00827">
    <property type="entry name" value="PKS_AT"/>
    <property type="match status" value="1"/>
</dbReference>
<comment type="caution">
    <text evidence="24">The sequence shown here is derived from an EMBL/GenBank/DDBJ whole genome shotgun (WGS) entry which is preliminary data.</text>
</comment>
<keyword evidence="9" id="KW-0443">Lipid metabolism</keyword>
<keyword evidence="3" id="KW-0596">Phosphopantetheine</keyword>
<evidence type="ECO:0000256" key="1">
    <source>
        <dbReference type="ARBA" id="ARBA00001937"/>
    </source>
</evidence>
<keyword evidence="8" id="KW-0560">Oxidoreductase</keyword>
<dbReference type="Gene3D" id="1.10.1200.10">
    <property type="entry name" value="ACP-like"/>
    <property type="match status" value="2"/>
</dbReference>
<evidence type="ECO:0000256" key="15">
    <source>
        <dbReference type="ARBA" id="ARBA00058455"/>
    </source>
</evidence>
<proteinExistence type="predicted"/>
<evidence type="ECO:0000256" key="12">
    <source>
        <dbReference type="ARBA" id="ARBA00051971"/>
    </source>
</evidence>
<dbReference type="PROSITE" id="PS50075">
    <property type="entry name" value="CARRIER"/>
    <property type="match status" value="2"/>
</dbReference>
<dbReference type="GO" id="GO:0004312">
    <property type="term" value="F:fatty acid synthase activity"/>
    <property type="evidence" value="ECO:0007669"/>
    <property type="project" value="TreeGrafter"/>
</dbReference>
<evidence type="ECO:0000256" key="17">
    <source>
        <dbReference type="ARBA" id="ARBA00073623"/>
    </source>
</evidence>
<dbReference type="FunFam" id="1.10.1200.10:FF:000005">
    <property type="entry name" value="Nonribosomal peptide synthetase 1"/>
    <property type="match status" value="1"/>
</dbReference>
<feature type="domain" description="Carrier" evidence="21">
    <location>
        <begin position="2072"/>
        <end position="2146"/>
    </location>
</feature>
<feature type="domain" description="Carrier" evidence="21">
    <location>
        <begin position="921"/>
        <end position="996"/>
    </location>
</feature>
<dbReference type="InterPro" id="IPR036412">
    <property type="entry name" value="HAD-like_sf"/>
</dbReference>
<evidence type="ECO:0000256" key="13">
    <source>
        <dbReference type="ARBA" id="ARBA00052119"/>
    </source>
</evidence>
<evidence type="ECO:0000256" key="2">
    <source>
        <dbReference type="ARBA" id="ARBA00001957"/>
    </source>
</evidence>
<evidence type="ECO:0000256" key="18">
    <source>
        <dbReference type="ARBA" id="ARBA00075053"/>
    </source>
</evidence>
<keyword evidence="6" id="KW-0276">Fatty acid metabolism</keyword>
<evidence type="ECO:0000256" key="20">
    <source>
        <dbReference type="ARBA" id="ARBA00084020"/>
    </source>
</evidence>
<dbReference type="PROSITE" id="PS00606">
    <property type="entry name" value="KS3_1"/>
    <property type="match status" value="1"/>
</dbReference>
<keyword evidence="10" id="KW-0511">Multifunctional enzyme</keyword>
<dbReference type="InterPro" id="IPR009081">
    <property type="entry name" value="PP-bd_ACP"/>
</dbReference>
<dbReference type="InterPro" id="IPR016036">
    <property type="entry name" value="Malonyl_transacylase_ACP-bd"/>
</dbReference>
<dbReference type="Gene3D" id="3.30.70.250">
    <property type="entry name" value="Malonyl-CoA ACP transacylase, ACP-binding"/>
    <property type="match status" value="1"/>
</dbReference>
<dbReference type="InterPro" id="IPR014031">
    <property type="entry name" value="Ketoacyl_synth_C"/>
</dbReference>
<comment type="catalytic activity">
    <reaction evidence="12">
        <text>19-(4-hydroxyphenyl)nonadecanoyl-[(phenol)carboxyphthiodiolenone synthase] + 2 (S)-methylmalonyl-CoA + 3 malonyl-CoA + 5 NADPH + 10 H(+) = C37-(phenol)carboxyphthiodiolenone-[(phenol)carboxyphthiodiolenone synthase] + 5 CO2 + 5 NADP(+) + 5 CoA + 2 H2O</text>
        <dbReference type="Rhea" id="RHEA:57760"/>
        <dbReference type="Rhea" id="RHEA-COMP:14273"/>
        <dbReference type="Rhea" id="RHEA-COMP:14990"/>
        <dbReference type="ChEBI" id="CHEBI:15377"/>
        <dbReference type="ChEBI" id="CHEBI:15378"/>
        <dbReference type="ChEBI" id="CHEBI:16526"/>
        <dbReference type="ChEBI" id="CHEBI:57287"/>
        <dbReference type="ChEBI" id="CHEBI:57327"/>
        <dbReference type="ChEBI" id="CHEBI:57384"/>
        <dbReference type="ChEBI" id="CHEBI:57783"/>
        <dbReference type="ChEBI" id="CHEBI:58349"/>
        <dbReference type="ChEBI" id="CHEBI:133301"/>
        <dbReference type="ChEBI" id="CHEBI:142260"/>
        <dbReference type="EC" id="2.3.1.292"/>
    </reaction>
</comment>
<dbReference type="Gene3D" id="3.30.559.10">
    <property type="entry name" value="Chloramphenicol acetyltransferase-like domain"/>
    <property type="match status" value="1"/>
</dbReference>
<dbReference type="InterPro" id="IPR001227">
    <property type="entry name" value="Ac_transferase_dom_sf"/>
</dbReference>
<dbReference type="Pfam" id="PF00668">
    <property type="entry name" value="Condensation"/>
    <property type="match status" value="1"/>
</dbReference>
<dbReference type="SUPFAM" id="SSF53901">
    <property type="entry name" value="Thiolase-like"/>
    <property type="match status" value="1"/>
</dbReference>
<dbReference type="GO" id="GO:0004315">
    <property type="term" value="F:3-oxoacyl-[acyl-carrier-protein] synthase activity"/>
    <property type="evidence" value="ECO:0007669"/>
    <property type="project" value="InterPro"/>
</dbReference>
<dbReference type="InterPro" id="IPR050091">
    <property type="entry name" value="PKS_NRPS_Biosynth_Enz"/>
</dbReference>
<evidence type="ECO:0000256" key="19">
    <source>
        <dbReference type="ARBA" id="ARBA00078169"/>
    </source>
</evidence>
<comment type="catalytic activity">
    <reaction evidence="14">
        <text>icosanoyl-[(phenol)carboxyphthiodiolenone synthase] + 2 (S)-methylmalonyl-CoA + 3 malonyl-CoA + 5 NADPH + 10 H(+) = C32-carboxyphthiodiolenone-[(phenol)carboxyphthiodiolenone synthase] + 5 CO2 + 5 NADP(+) + 5 CoA + 2 H2O</text>
        <dbReference type="Rhea" id="RHEA:57748"/>
        <dbReference type="Rhea" id="RHEA-COMP:14985"/>
        <dbReference type="Rhea" id="RHEA-COMP:14986"/>
        <dbReference type="ChEBI" id="CHEBI:15377"/>
        <dbReference type="ChEBI" id="CHEBI:15378"/>
        <dbReference type="ChEBI" id="CHEBI:16526"/>
        <dbReference type="ChEBI" id="CHEBI:57287"/>
        <dbReference type="ChEBI" id="CHEBI:57327"/>
        <dbReference type="ChEBI" id="CHEBI:57384"/>
        <dbReference type="ChEBI" id="CHEBI:57783"/>
        <dbReference type="ChEBI" id="CHEBI:58349"/>
        <dbReference type="ChEBI" id="CHEBI:87848"/>
        <dbReference type="ChEBI" id="CHEBI:142236"/>
        <dbReference type="EC" id="2.3.1.292"/>
    </reaction>
</comment>
<dbReference type="EMBL" id="QSND01000005">
    <property type="protein sequence ID" value="KAA6447682.1"/>
    <property type="molecule type" value="Genomic_DNA"/>
</dbReference>
<dbReference type="SUPFAM" id="SSF52151">
    <property type="entry name" value="FabD/lysophospholipase-like"/>
    <property type="match status" value="1"/>
</dbReference>
<dbReference type="InterPro" id="IPR023214">
    <property type="entry name" value="HAD_sf"/>
</dbReference>
<keyword evidence="5" id="KW-0808">Transferase</keyword>
<evidence type="ECO:0000256" key="6">
    <source>
        <dbReference type="ARBA" id="ARBA00022832"/>
    </source>
</evidence>
<dbReference type="GO" id="GO:0034081">
    <property type="term" value="C:polyketide synthase complex"/>
    <property type="evidence" value="ECO:0007669"/>
    <property type="project" value="UniProtKB-ARBA"/>
</dbReference>
<dbReference type="FunFam" id="3.40.47.10:FF:000042">
    <property type="entry name" value="Polyketide synthase Pks13"/>
    <property type="match status" value="1"/>
</dbReference>
<feature type="domain" description="Ketosynthase family 3 (KS3)" evidence="23">
    <location>
        <begin position="10"/>
        <end position="435"/>
    </location>
</feature>
<accession>A0A5M8RP19</accession>
<evidence type="ECO:0000313" key="25">
    <source>
        <dbReference type="Proteomes" id="UP000324326"/>
    </source>
</evidence>
<evidence type="ECO:0000256" key="3">
    <source>
        <dbReference type="ARBA" id="ARBA00022450"/>
    </source>
</evidence>
<evidence type="ECO:0000256" key="10">
    <source>
        <dbReference type="ARBA" id="ARBA00023268"/>
    </source>
</evidence>
<evidence type="ECO:0000259" key="21">
    <source>
        <dbReference type="PROSITE" id="PS50075"/>
    </source>
</evidence>
<dbReference type="SUPFAM" id="SSF56784">
    <property type="entry name" value="HAD-like"/>
    <property type="match status" value="1"/>
</dbReference>
<evidence type="ECO:0000256" key="11">
    <source>
        <dbReference type="ARBA" id="ARBA00050973"/>
    </source>
</evidence>
<dbReference type="PROSITE" id="PS52004">
    <property type="entry name" value="KS3_2"/>
    <property type="match status" value="1"/>
</dbReference>
<dbReference type="InterPro" id="IPR018201">
    <property type="entry name" value="Ketoacyl_synth_AS"/>
</dbReference>
<dbReference type="NCBIfam" id="TIGR01681">
    <property type="entry name" value="HAD-SF-IIIC"/>
    <property type="match status" value="1"/>
</dbReference>
<dbReference type="InterPro" id="IPR036736">
    <property type="entry name" value="ACP-like_sf"/>
</dbReference>
<dbReference type="NCBIfam" id="TIGR01686">
    <property type="entry name" value="FkbH"/>
    <property type="match status" value="1"/>
</dbReference>
<dbReference type="Gene3D" id="3.30.559.30">
    <property type="entry name" value="Nonribosomal peptide synthetase, condensation domain"/>
    <property type="match status" value="1"/>
</dbReference>
<dbReference type="InterPro" id="IPR006162">
    <property type="entry name" value="Ppantetheine_attach_site"/>
</dbReference>
<dbReference type="InterPro" id="IPR010037">
    <property type="entry name" value="FkbH_domain"/>
</dbReference>
<dbReference type="InterPro" id="IPR036514">
    <property type="entry name" value="SGNH_hydro_sf"/>
</dbReference>
<dbReference type="InterPro" id="IPR020841">
    <property type="entry name" value="PKS_Beta-ketoAc_synthase_dom"/>
</dbReference>
<dbReference type="Pfam" id="PF00550">
    <property type="entry name" value="PP-binding"/>
    <property type="match status" value="2"/>
</dbReference>
<dbReference type="PANTHER" id="PTHR43775:SF51">
    <property type="entry name" value="INACTIVE PHENOLPHTHIOCEROL SYNTHESIS POLYKETIDE SYNTHASE TYPE I PKS1-RELATED"/>
    <property type="match status" value="1"/>
</dbReference>
<dbReference type="GO" id="GO:0006633">
    <property type="term" value="P:fatty acid biosynthetic process"/>
    <property type="evidence" value="ECO:0007669"/>
    <property type="project" value="InterPro"/>
</dbReference>
<dbReference type="SMART" id="SM00823">
    <property type="entry name" value="PKS_PP"/>
    <property type="match status" value="1"/>
</dbReference>
<dbReference type="Pfam" id="PF00698">
    <property type="entry name" value="Acyl_transf_1"/>
    <property type="match status" value="1"/>
</dbReference>
<dbReference type="InterPro" id="IPR023213">
    <property type="entry name" value="CAT-like_dom_sf"/>
</dbReference>
<dbReference type="InterPro" id="IPR014030">
    <property type="entry name" value="Ketoacyl_synth_N"/>
</dbReference>
<sequence length="2149" mass="243553">MNNINETNHGAEIAVIGMAGKFPGAKNIDQFWNNILNGVESISFFSDEELKAEGADEALLNDPRFVKAKGIVDEVDLFDAGFFDYTPKEAALMDPQFRILHECVWTALEDAGCDPFSYKGQIGLYTGAGINLEWVMRALHGAKSGEDSKTMETAVLNMRDYLATLISYKLNLKGPSMLVQTACSTSLVSIHLAVQALLNGDCHMAVAGGVSIRLPQKSGYLYQEGMIHSPDGHCRVFDDQAAGTVFGDGAGVVVLKTLEDAVEDGDHIYAVIKGTAINNDGNRKVGYTAPSTKGQVTAIKTALNIAEVDPETITYLEAHGTGTTLGDPIEIEALKQAFQTERRGYCRIGSVKSNIGHLNDASGVAGFIKTVLSLKHKVIPPTLNFEKPNAKIDFEHSPFVVNTSLTPWEESHIPRRAGVSSFGIGGTNAHVILEEAPVRETSTDRQPAELLLLSAKTESALNKMTDELADYFMKNQHVNLADVSYTMKTGRHVFPYKRAIVGKDISELLHTIHENKTEYMKSGSSQTGSKPIVFLFPGQGSQYVDMARELYDTVSVFRDELDACLDLLQKYMKDDPRAVLFSDEKNHDAGKINETEFTQPLLFCIEYALANMLINWGIKPKAMVGHSIGEYTAAALSGVMSLEHALDIVAYRGAVLQSLPPGSMLSVPLSEKDLKPYLGENVSLAAVNTADGCVVSGETEEIDALEKVLTKEGHSCRKLHTSHAFHSSMMDPVLEGFKDKLTNFVFHRPSIPFVSNVTGDWITDDQAADPQYWTDHLRGTVRFMDCGTRLKEEIDPIFIEVGPGNALCSFIRKLKQGDNPSVAIQLLRHPQEPCSDYRYLLTRLGDIWLHGATIDWNTFYRHEQCRVLPLPTYPFERERYWIERTGDQSEAVPANTAEYKLATPAGSQSKDWRGNESELNGDLNETEAVLADMWQDILGVHHVSLDDHFFEIGGHSLNATGLISRIHREFGAELTLSDVFSHPTIRKLADLIEHSERHQYTKIQPAKERDVYRLSAAQRRTFLIHQRIGQVTTYNMPMALICRGSIDVRRFEATFKRLIERHETLRTTFELKDGEPVQRVHRTFDFAIEYTEAVMEDLDDQIRSFIRPFDLKVSPLIRVKFVKIDDEKHALLVDMHNIVADGASMNIFIKDFTQLYKGEELPEAAVQYKDYAEWQHEYFQSDMFHKQKQYWLKHLQGELPVLAMPLDYERKEQSFLGKAIKFTIDPHTLKKLEKIGEEHKLTNNVLLFQLYAMLLSRYAEEEELMIGSLVAGRRHADIEHTIGMFTNFLPIKLRLNPDQSFAENLLNTKQTLLQAYDHQDYPFDQMVEELRPKVQPNRNPLFDTMLIYHNEYDPNIKIEADGLTFETYEFAKGISKLDMKMDVVKEVTGELKCVLQYNRSLFKQESMQAFVSHFISLAEKAAALPEQKIKDIPLFSQAEQDAVRRKREKAIRTSSAVPLTISATFTADPAVPYIASWGEKFGAEIDVKLSPYGQIYQELLNEDSLLSRQTNGANLLLIRLEDLMGDEKLSEDERIQHLHYNATELLNIIIKKKKHVPYFIGILPLATVSEGRFKEELIRAQQNWLTELQKVKDVRVIDFCQLHKTYQLDAIFDRRSERAAHIPFTESYYAAMGTRTARELVAWLKPPFKAAAIDCDGTLWKGAVSENGIEGIEVTPAHQELQRFLKKKREEGLLLVLSSKNNEEDVWKVFEHHPGMILKKEDFVHSQINWDQKAKNVEKMANELNISTDRFMFLDDDPAQCLEMIEHLPEVLALLLPADAESIPLFFEHIWAFDRFHVTEEDTKRTERYIAGKERKKDMETAGSLEDFLSGLKLKVALSMMTEEDLPRVAQMTARVNQFNLNPSSYHEHELERRLDSNGQICWVIEAADRFSDEGIIGAVMASKKQNALLIDTFLISCRALGKGIESKVLSGLAAYGREEGLQDLYFDFENSGKNRAFKDFIAAYGFREADDQTKSMYRISIDDIHDDSGHIEFFTDTRLTPAKSGETPVDTDKYTQETSASADSPVYQWEVLYPKESIHIPYLRALETHHPKQLKALLRRECQQADSEDSSKLNEQEKVLMDIWCEILHLDNIGIDKNFFELGGNSLLAVKMEVEMEKRGWYIHDLNFVKKHTIRELAKNMKRENQHA</sequence>
<comment type="function">
    <text evidence="15">Part of the PpsABCDE complex involved in the biosynthesis of the lipid core common to phthiocerols and phenolphthiocerols by successive additions of malonyl-CoA or methylmalonyl-CoA extender units. PpsA can accept as substrate the activated forms of either icosanoyl (C20), docosanoyl (C22) or lignoceroyl (C24) groups from FadD26, or a (4-hydroxyphenyl)-C17 or (4-hydroxyphenyl)-C19 fatty acyl from FadD29. PpsA initiates the biosynthesis and extends its substrate using a malonyl-CoA extender unit. The PpsB and PpsC proteins add the second and third malonyl-CoA extender units. PpsD adds an (R)-methylmalonyl unit and PpsE adds a second (R)-methylmalonyl unit. The incorporation of the methylmalonyl units results in formation of two branched methyl groups in the elongated product.</text>
</comment>
<evidence type="ECO:0000259" key="23">
    <source>
        <dbReference type="PROSITE" id="PS52004"/>
    </source>
</evidence>
<dbReference type="InterPro" id="IPR016039">
    <property type="entry name" value="Thiolase-like"/>
</dbReference>
<comment type="catalytic activity">
    <reaction evidence="11">
        <text>17-(4-hydroxyphenyl)heptadecanoyl-[(phenol)carboxyphthiodiolenone synthase] + 2 (S)-methylmalonyl-CoA + 3 malonyl-CoA + 5 NADPH + 10 H(+) = C35-(phenol)carboxyphthiodiolenone-[(phenol)carboxyphthiodiolenone synthase] + 5 CO2 + 5 NADP(+) + 5 CoA + 2 H2O</text>
        <dbReference type="Rhea" id="RHEA:57756"/>
        <dbReference type="Rhea" id="RHEA-COMP:14272"/>
        <dbReference type="Rhea" id="RHEA-COMP:14989"/>
        <dbReference type="ChEBI" id="CHEBI:15377"/>
        <dbReference type="ChEBI" id="CHEBI:15378"/>
        <dbReference type="ChEBI" id="CHEBI:16526"/>
        <dbReference type="ChEBI" id="CHEBI:57287"/>
        <dbReference type="ChEBI" id="CHEBI:57327"/>
        <dbReference type="ChEBI" id="CHEBI:57384"/>
        <dbReference type="ChEBI" id="CHEBI:57783"/>
        <dbReference type="ChEBI" id="CHEBI:58349"/>
        <dbReference type="ChEBI" id="CHEBI:133300"/>
        <dbReference type="ChEBI" id="CHEBI:142259"/>
        <dbReference type="EC" id="2.3.1.292"/>
    </reaction>
</comment>
<dbReference type="InterPro" id="IPR020806">
    <property type="entry name" value="PKS_PP-bd"/>
</dbReference>
<dbReference type="Gene3D" id="3.40.50.1110">
    <property type="entry name" value="SGNH hydrolase"/>
    <property type="match status" value="1"/>
</dbReference>
<evidence type="ECO:0000259" key="22">
    <source>
        <dbReference type="PROSITE" id="PS51186"/>
    </source>
</evidence>
<dbReference type="GO" id="GO:0031177">
    <property type="term" value="F:phosphopantetheine binding"/>
    <property type="evidence" value="ECO:0007669"/>
    <property type="project" value="InterPro"/>
</dbReference>
<dbReference type="EC" id="2.3.1.292" evidence="16"/>
<dbReference type="SMART" id="SM00825">
    <property type="entry name" value="PKS_KS"/>
    <property type="match status" value="1"/>
</dbReference>
<reference evidence="24 25" key="1">
    <citation type="submission" date="2018-08" db="EMBL/GenBank/DDBJ databases">
        <title>Bacillus phenotypic plasticity.</title>
        <authorList>
            <person name="Hurtado E."/>
        </authorList>
    </citation>
    <scope>NUCLEOTIDE SEQUENCE [LARGE SCALE GENOMIC DNA]</scope>
    <source>
        <strain evidence="24 25">427</strain>
    </source>
</reference>
<dbReference type="InterPro" id="IPR010033">
    <property type="entry name" value="HAD_SF_ppase_IIIC"/>
</dbReference>
<dbReference type="CDD" id="cd19531">
    <property type="entry name" value="LCL_NRPS-like"/>
    <property type="match status" value="1"/>
</dbReference>
<dbReference type="Gene3D" id="3.30.70.3290">
    <property type="match status" value="1"/>
</dbReference>
<evidence type="ECO:0000256" key="5">
    <source>
        <dbReference type="ARBA" id="ARBA00022679"/>
    </source>
</evidence>
<dbReference type="Gene3D" id="3.40.366.10">
    <property type="entry name" value="Malonyl-Coenzyme A Acyl Carrier Protein, domain 2"/>
    <property type="match status" value="1"/>
</dbReference>
<dbReference type="PROSITE" id="PS00012">
    <property type="entry name" value="PHOSPHOPANTETHEINE"/>
    <property type="match status" value="1"/>
</dbReference>
<comment type="catalytic activity">
    <reaction evidence="13">
        <text>docosanoyl-[(phenol)carboxyphthiodiolenone synthase] + 2 (S)-methylmalonyl-CoA + 3 malonyl-CoA + 5 NADPH + 10 H(+) = C34-carboxyphthiodiolenone-[(phenol)carboxyphthiodiolenone synthase] + 5 CO2 + 5 NADP(+) + 5 CoA + 2 H2O</text>
        <dbReference type="Rhea" id="RHEA:57752"/>
        <dbReference type="Rhea" id="RHEA-COMP:14987"/>
        <dbReference type="Rhea" id="RHEA-COMP:14988"/>
        <dbReference type="ChEBI" id="CHEBI:15377"/>
        <dbReference type="ChEBI" id="CHEBI:15378"/>
        <dbReference type="ChEBI" id="CHEBI:16526"/>
        <dbReference type="ChEBI" id="CHEBI:57287"/>
        <dbReference type="ChEBI" id="CHEBI:57327"/>
        <dbReference type="ChEBI" id="CHEBI:57384"/>
        <dbReference type="ChEBI" id="CHEBI:57783"/>
        <dbReference type="ChEBI" id="CHEBI:58349"/>
        <dbReference type="ChEBI" id="CHEBI:142237"/>
        <dbReference type="ChEBI" id="CHEBI:142238"/>
        <dbReference type="EC" id="2.3.1.292"/>
    </reaction>
</comment>
<dbReference type="PANTHER" id="PTHR43775">
    <property type="entry name" value="FATTY ACID SYNTHASE"/>
    <property type="match status" value="1"/>
</dbReference>
<protein>
    <recommendedName>
        <fullName evidence="17">Phenolphthiocerol/phthiocerol polyketide synthase subunit E</fullName>
        <ecNumber evidence="16">2.3.1.292</ecNumber>
    </recommendedName>
    <alternativeName>
        <fullName evidence="19">(Phenol)carboxyphthiodiolenone synthase subunit E</fullName>
    </alternativeName>
    <alternativeName>
        <fullName evidence="20">Beta-ketoacyl-acyl-carrier-protein synthase I</fullName>
    </alternativeName>
    <alternativeName>
        <fullName evidence="18">Phthiocerol synthesis polyketide synthase type I PpsE</fullName>
    </alternativeName>
</protein>
<dbReference type="Gene3D" id="3.40.47.10">
    <property type="match status" value="1"/>
</dbReference>
<dbReference type="PROSITE" id="PS51186">
    <property type="entry name" value="GNAT"/>
    <property type="match status" value="1"/>
</dbReference>
<dbReference type="Proteomes" id="UP000324326">
    <property type="component" value="Unassembled WGS sequence"/>
</dbReference>
<dbReference type="InterPro" id="IPR016035">
    <property type="entry name" value="Acyl_Trfase/lysoPLipase"/>
</dbReference>
<dbReference type="InterPro" id="IPR016181">
    <property type="entry name" value="Acyl_CoA_acyltransferase"/>
</dbReference>
<dbReference type="CDD" id="cd00833">
    <property type="entry name" value="PKS"/>
    <property type="match status" value="1"/>
</dbReference>
<dbReference type="SUPFAM" id="SSF55729">
    <property type="entry name" value="Acyl-CoA N-acyltransferases (Nat)"/>
    <property type="match status" value="1"/>
</dbReference>
<dbReference type="SUPFAM" id="SSF47336">
    <property type="entry name" value="ACP-like"/>
    <property type="match status" value="2"/>
</dbReference>
<dbReference type="Gene3D" id="3.40.50.1000">
    <property type="entry name" value="HAD superfamily/HAD-like"/>
    <property type="match status" value="1"/>
</dbReference>
<evidence type="ECO:0000256" key="4">
    <source>
        <dbReference type="ARBA" id="ARBA00022553"/>
    </source>
</evidence>
<evidence type="ECO:0000256" key="8">
    <source>
        <dbReference type="ARBA" id="ARBA00023002"/>
    </source>
</evidence>
<dbReference type="InterPro" id="IPR001242">
    <property type="entry name" value="Condensation_dom"/>
</dbReference>
<name>A0A5M8RP19_9BACI</name>
<dbReference type="Pfam" id="PF00109">
    <property type="entry name" value="ketoacyl-synt"/>
    <property type="match status" value="1"/>
</dbReference>
<dbReference type="SUPFAM" id="SSF55048">
    <property type="entry name" value="Probable ACP-binding domain of malonyl-CoA ACP transacylase"/>
    <property type="match status" value="1"/>
</dbReference>
<dbReference type="SMART" id="SM01294">
    <property type="entry name" value="PKS_PP_betabranch"/>
    <property type="match status" value="1"/>
</dbReference>
<keyword evidence="4" id="KW-0597">Phosphoprotein</keyword>
<dbReference type="InterPro" id="IPR014043">
    <property type="entry name" value="Acyl_transferase_dom"/>
</dbReference>
<evidence type="ECO:0000313" key="24">
    <source>
        <dbReference type="EMBL" id="KAA6447682.1"/>
    </source>
</evidence>
<comment type="cofactor">
    <cofactor evidence="2">
        <name>pantetheine 4'-phosphate</name>
        <dbReference type="ChEBI" id="CHEBI:47942"/>
    </cofactor>
</comment>
<organism evidence="24 25">
    <name type="scientific">Bacillus swezeyi</name>
    <dbReference type="NCBI Taxonomy" id="1925020"/>
    <lineage>
        <taxon>Bacteria</taxon>
        <taxon>Bacillati</taxon>
        <taxon>Bacillota</taxon>
        <taxon>Bacilli</taxon>
        <taxon>Bacillales</taxon>
        <taxon>Bacillaceae</taxon>
        <taxon>Bacillus</taxon>
    </lineage>
</organism>